<feature type="binding site" evidence="11">
    <location>
        <position position="86"/>
    </location>
    <ligand>
        <name>Zn(2+)</name>
        <dbReference type="ChEBI" id="CHEBI:29105"/>
    </ligand>
</feature>
<keyword evidence="6 11" id="KW-0479">Metal-binding</keyword>
<keyword evidence="14" id="KW-1185">Reference proteome</keyword>
<evidence type="ECO:0000313" key="13">
    <source>
        <dbReference type="EMBL" id="TBW22772.1"/>
    </source>
</evidence>
<reference evidence="13 14" key="1">
    <citation type="submission" date="2019-02" db="EMBL/GenBank/DDBJ databases">
        <title>Arcanobacterium bovis sp. nov., isolated from the milk of a cow with mastitis.</title>
        <authorList>
            <person name="Sammra O."/>
            <person name="Foster G."/>
            <person name="Hassan A."/>
            <person name="Alssahen M."/>
            <person name="Laemmler C."/>
            <person name="Borowiak M."/>
            <person name="Malorny B."/>
            <person name="Abdulmawjood A."/>
        </authorList>
    </citation>
    <scope>NUCLEOTIDE SEQUENCE [LARGE SCALE GENOMIC DNA]</scope>
    <source>
        <strain evidence="13 14">C605018/01/1</strain>
    </source>
</reference>
<keyword evidence="4" id="KW-0963">Cytoplasm</keyword>
<dbReference type="Proteomes" id="UP000293036">
    <property type="component" value="Unassembled WGS sequence"/>
</dbReference>
<sequence>MQRMTKQRAAIMQLLRSQNNFLSAQDLHDLLRQNGQNIGLATVYRNLQALAQIRSVDVVRQEGSDVQLFRYCAEDTHHHHLVCRSCGKTVDIQGDAVEKWAAAIANEHDFSDVTHSVELYGQCTSCDKKQK</sequence>
<proteinExistence type="inferred from homology"/>
<evidence type="ECO:0000256" key="6">
    <source>
        <dbReference type="ARBA" id="ARBA00022723"/>
    </source>
</evidence>
<feature type="binding site" evidence="12">
    <location>
        <position position="98"/>
    </location>
    <ligand>
        <name>Fe cation</name>
        <dbReference type="ChEBI" id="CHEBI:24875"/>
    </ligand>
</feature>
<evidence type="ECO:0000313" key="14">
    <source>
        <dbReference type="Proteomes" id="UP000293036"/>
    </source>
</evidence>
<dbReference type="GO" id="GO:0008270">
    <property type="term" value="F:zinc ion binding"/>
    <property type="evidence" value="ECO:0007669"/>
    <property type="project" value="TreeGrafter"/>
</dbReference>
<dbReference type="PANTHER" id="PTHR33202:SF2">
    <property type="entry name" value="FERRIC UPTAKE REGULATION PROTEIN"/>
    <property type="match status" value="1"/>
</dbReference>
<evidence type="ECO:0000256" key="2">
    <source>
        <dbReference type="ARBA" id="ARBA00007957"/>
    </source>
</evidence>
<dbReference type="RefSeq" id="WP_131279756.1">
    <property type="nucleotide sequence ID" value="NZ_JBHSLR010000009.1"/>
</dbReference>
<dbReference type="GO" id="GO:0003700">
    <property type="term" value="F:DNA-binding transcription factor activity"/>
    <property type="evidence" value="ECO:0007669"/>
    <property type="project" value="InterPro"/>
</dbReference>
<feature type="binding site" evidence="12">
    <location>
        <position position="77"/>
    </location>
    <ligand>
        <name>Fe cation</name>
        <dbReference type="ChEBI" id="CHEBI:24875"/>
    </ligand>
</feature>
<dbReference type="GO" id="GO:0005829">
    <property type="term" value="C:cytosol"/>
    <property type="evidence" value="ECO:0007669"/>
    <property type="project" value="TreeGrafter"/>
</dbReference>
<keyword evidence="7 11" id="KW-0862">Zinc</keyword>
<keyword evidence="8" id="KW-0805">Transcription regulation</keyword>
<comment type="subunit">
    <text evidence="3">Homodimer.</text>
</comment>
<dbReference type="CDD" id="cd07153">
    <property type="entry name" value="Fur_like"/>
    <property type="match status" value="1"/>
</dbReference>
<feature type="binding site" evidence="12">
    <location>
        <position position="115"/>
    </location>
    <ligand>
        <name>Fe cation</name>
        <dbReference type="ChEBI" id="CHEBI:24875"/>
    </ligand>
</feature>
<feature type="binding site" evidence="11">
    <location>
        <position position="83"/>
    </location>
    <ligand>
        <name>Zn(2+)</name>
        <dbReference type="ChEBI" id="CHEBI:29105"/>
    </ligand>
</feature>
<evidence type="ECO:0000256" key="9">
    <source>
        <dbReference type="ARBA" id="ARBA00023125"/>
    </source>
</evidence>
<dbReference type="AlphaFoldDB" id="A0A4Q9V2T9"/>
<evidence type="ECO:0000256" key="11">
    <source>
        <dbReference type="PIRSR" id="PIRSR602481-1"/>
    </source>
</evidence>
<evidence type="ECO:0000256" key="12">
    <source>
        <dbReference type="PIRSR" id="PIRSR602481-2"/>
    </source>
</evidence>
<gene>
    <name evidence="13" type="ORF">EZJ44_02370</name>
</gene>
<dbReference type="InterPro" id="IPR043135">
    <property type="entry name" value="Fur_C"/>
</dbReference>
<comment type="similarity">
    <text evidence="2">Belongs to the Fur family.</text>
</comment>
<evidence type="ECO:0000256" key="4">
    <source>
        <dbReference type="ARBA" id="ARBA00022490"/>
    </source>
</evidence>
<dbReference type="InterPro" id="IPR002481">
    <property type="entry name" value="FUR"/>
</dbReference>
<dbReference type="InterPro" id="IPR036390">
    <property type="entry name" value="WH_DNA-bd_sf"/>
</dbReference>
<dbReference type="PANTHER" id="PTHR33202">
    <property type="entry name" value="ZINC UPTAKE REGULATION PROTEIN"/>
    <property type="match status" value="1"/>
</dbReference>
<dbReference type="Gene3D" id="3.30.1490.190">
    <property type="match status" value="1"/>
</dbReference>
<name>A0A4Q9V2T9_9ACTO</name>
<evidence type="ECO:0000256" key="3">
    <source>
        <dbReference type="ARBA" id="ARBA00011738"/>
    </source>
</evidence>
<dbReference type="GO" id="GO:0045892">
    <property type="term" value="P:negative regulation of DNA-templated transcription"/>
    <property type="evidence" value="ECO:0007669"/>
    <property type="project" value="TreeGrafter"/>
</dbReference>
<dbReference type="GO" id="GO:0000976">
    <property type="term" value="F:transcription cis-regulatory region binding"/>
    <property type="evidence" value="ECO:0007669"/>
    <property type="project" value="TreeGrafter"/>
</dbReference>
<dbReference type="OrthoDB" id="8659436at2"/>
<accession>A0A4Q9V2T9</accession>
<keyword evidence="10" id="KW-0804">Transcription</keyword>
<evidence type="ECO:0000256" key="7">
    <source>
        <dbReference type="ARBA" id="ARBA00022833"/>
    </source>
</evidence>
<evidence type="ECO:0000256" key="1">
    <source>
        <dbReference type="ARBA" id="ARBA00004496"/>
    </source>
</evidence>
<dbReference type="SUPFAM" id="SSF46785">
    <property type="entry name" value="Winged helix' DNA-binding domain"/>
    <property type="match status" value="1"/>
</dbReference>
<dbReference type="InterPro" id="IPR036388">
    <property type="entry name" value="WH-like_DNA-bd_sf"/>
</dbReference>
<keyword evidence="9" id="KW-0238">DNA-binding</keyword>
<dbReference type="GO" id="GO:1900376">
    <property type="term" value="P:regulation of secondary metabolite biosynthetic process"/>
    <property type="evidence" value="ECO:0007669"/>
    <property type="project" value="TreeGrafter"/>
</dbReference>
<evidence type="ECO:0000256" key="10">
    <source>
        <dbReference type="ARBA" id="ARBA00023163"/>
    </source>
</evidence>
<comment type="cofactor">
    <cofactor evidence="11">
        <name>Zn(2+)</name>
        <dbReference type="ChEBI" id="CHEBI:29105"/>
    </cofactor>
    <text evidence="11">Binds 1 zinc ion per subunit.</text>
</comment>
<feature type="binding site" evidence="11">
    <location>
        <position position="126"/>
    </location>
    <ligand>
        <name>Zn(2+)</name>
        <dbReference type="ChEBI" id="CHEBI:29105"/>
    </ligand>
</feature>
<comment type="cofactor">
    <cofactor evidence="12">
        <name>Mn(2+)</name>
        <dbReference type="ChEBI" id="CHEBI:29035"/>
    </cofactor>
    <cofactor evidence="12">
        <name>Fe(2+)</name>
        <dbReference type="ChEBI" id="CHEBI:29033"/>
    </cofactor>
    <text evidence="12">Binds 1 Mn(2+) or Fe(2+) ion per subunit.</text>
</comment>
<dbReference type="Pfam" id="PF01475">
    <property type="entry name" value="FUR"/>
    <property type="match status" value="1"/>
</dbReference>
<comment type="subcellular location">
    <subcellularLocation>
        <location evidence="1">Cytoplasm</location>
    </subcellularLocation>
</comment>
<keyword evidence="12" id="KW-0408">Iron</keyword>
<evidence type="ECO:0000256" key="5">
    <source>
        <dbReference type="ARBA" id="ARBA00022491"/>
    </source>
</evidence>
<comment type="caution">
    <text evidence="13">The sequence shown here is derived from an EMBL/GenBank/DDBJ whole genome shotgun (WGS) entry which is preliminary data.</text>
</comment>
<feature type="binding site" evidence="11">
    <location>
        <position position="123"/>
    </location>
    <ligand>
        <name>Zn(2+)</name>
        <dbReference type="ChEBI" id="CHEBI:29105"/>
    </ligand>
</feature>
<dbReference type="Gene3D" id="1.10.10.10">
    <property type="entry name" value="Winged helix-like DNA-binding domain superfamily/Winged helix DNA-binding domain"/>
    <property type="match status" value="1"/>
</dbReference>
<dbReference type="EMBL" id="SJDT01000002">
    <property type="protein sequence ID" value="TBW22772.1"/>
    <property type="molecule type" value="Genomic_DNA"/>
</dbReference>
<protein>
    <submittedName>
        <fullName evidence="13">Transcriptional repressor</fullName>
    </submittedName>
</protein>
<evidence type="ECO:0000256" key="8">
    <source>
        <dbReference type="ARBA" id="ARBA00023015"/>
    </source>
</evidence>
<organism evidence="13 14">
    <name type="scientific">Arcanobacterium bovis</name>
    <dbReference type="NCBI Taxonomy" id="2529275"/>
    <lineage>
        <taxon>Bacteria</taxon>
        <taxon>Bacillati</taxon>
        <taxon>Actinomycetota</taxon>
        <taxon>Actinomycetes</taxon>
        <taxon>Actinomycetales</taxon>
        <taxon>Actinomycetaceae</taxon>
        <taxon>Arcanobacterium</taxon>
    </lineage>
</organism>
<keyword evidence="5" id="KW-0678">Repressor</keyword>